<keyword evidence="3" id="KW-1185">Reference proteome</keyword>
<evidence type="ECO:0000313" key="3">
    <source>
        <dbReference type="Proteomes" id="UP000242715"/>
    </source>
</evidence>
<dbReference type="NCBIfam" id="TIGR01615">
    <property type="entry name" value="A_thal_3542"/>
    <property type="match status" value="1"/>
</dbReference>
<dbReference type="Proteomes" id="UP000242715">
    <property type="component" value="Unassembled WGS sequence"/>
</dbReference>
<dbReference type="EMBL" id="DF973943">
    <property type="protein sequence ID" value="GAU42846.1"/>
    <property type="molecule type" value="Genomic_DNA"/>
</dbReference>
<reference evidence="3" key="1">
    <citation type="journal article" date="2017" name="Front. Plant Sci.">
        <title>Climate Clever Clovers: New Paradigm to Reduce the Environmental Footprint of Ruminants by Breeding Low Methanogenic Forages Utilizing Haplotype Variation.</title>
        <authorList>
            <person name="Kaur P."/>
            <person name="Appels R."/>
            <person name="Bayer P.E."/>
            <person name="Keeble-Gagnere G."/>
            <person name="Wang J."/>
            <person name="Hirakawa H."/>
            <person name="Shirasawa K."/>
            <person name="Vercoe P."/>
            <person name="Stefanova K."/>
            <person name="Durmic Z."/>
            <person name="Nichols P."/>
            <person name="Revell C."/>
            <person name="Isobe S.N."/>
            <person name="Edwards D."/>
            <person name="Erskine W."/>
        </authorList>
    </citation>
    <scope>NUCLEOTIDE SEQUENCE [LARGE SCALE GENOMIC DNA]</scope>
    <source>
        <strain evidence="3">cv. Daliak</strain>
    </source>
</reference>
<protein>
    <submittedName>
        <fullName evidence="2">Uncharacterized protein</fullName>
    </submittedName>
</protein>
<name>A0A2Z6NG83_TRISU</name>
<gene>
    <name evidence="2" type="ORF">TSUD_387390</name>
</gene>
<evidence type="ECO:0000313" key="2">
    <source>
        <dbReference type="EMBL" id="GAU42846.1"/>
    </source>
</evidence>
<dbReference type="InterPro" id="IPR006502">
    <property type="entry name" value="PDDEXK-like"/>
</dbReference>
<dbReference type="Pfam" id="PF04720">
    <property type="entry name" value="PDDEXK_6"/>
    <property type="match status" value="1"/>
</dbReference>
<dbReference type="PANTHER" id="PTHR31579:SF2">
    <property type="entry name" value="DUF506 FAMILY PROTEIN"/>
    <property type="match status" value="1"/>
</dbReference>
<proteinExistence type="predicted"/>
<dbReference type="OrthoDB" id="691424at2759"/>
<dbReference type="PANTHER" id="PTHR31579">
    <property type="entry name" value="OS03G0796600 PROTEIN"/>
    <property type="match status" value="1"/>
</dbReference>
<organism evidence="2 3">
    <name type="scientific">Trifolium subterraneum</name>
    <name type="common">Subterranean clover</name>
    <dbReference type="NCBI Taxonomy" id="3900"/>
    <lineage>
        <taxon>Eukaryota</taxon>
        <taxon>Viridiplantae</taxon>
        <taxon>Streptophyta</taxon>
        <taxon>Embryophyta</taxon>
        <taxon>Tracheophyta</taxon>
        <taxon>Spermatophyta</taxon>
        <taxon>Magnoliopsida</taxon>
        <taxon>eudicotyledons</taxon>
        <taxon>Gunneridae</taxon>
        <taxon>Pentapetalae</taxon>
        <taxon>rosids</taxon>
        <taxon>fabids</taxon>
        <taxon>Fabales</taxon>
        <taxon>Fabaceae</taxon>
        <taxon>Papilionoideae</taxon>
        <taxon>50 kb inversion clade</taxon>
        <taxon>NPAAA clade</taxon>
        <taxon>Hologalegina</taxon>
        <taxon>IRL clade</taxon>
        <taxon>Trifolieae</taxon>
        <taxon>Trifolium</taxon>
    </lineage>
</organism>
<sequence>MKITNVSSLTRKITRFLSIDSVESDEQSFDTSVEDVEFNFLDIGEIIVNAHSDVNDQCQHSHELDLDDHEDKDQTNANEKDRSFWDTQHQGLQTNAYRTSSLETKIRNATKEAIKEIESSAERVCVCSKEMNGTSCRICLLREVSRRLQKAGFNSAICKTKWRSSLDIPSGEHTFLDVRDNTNTKKGEVRVMIELNFKAEFEMAKGSDEYNKLIKKLPEVFVGKEERLSNLIKILCIAAKKCMKDKKMHMGPWRKQKYMEAKWLGPCERNTSTTSHPIGYAERIITKPKFKASLLTVDLLEKLPTLHCTAVKVL</sequence>
<feature type="compositionally biased region" description="Basic and acidic residues" evidence="1">
    <location>
        <begin position="63"/>
        <end position="84"/>
    </location>
</feature>
<evidence type="ECO:0000256" key="1">
    <source>
        <dbReference type="SAM" id="MobiDB-lite"/>
    </source>
</evidence>
<dbReference type="AlphaFoldDB" id="A0A2Z6NG83"/>
<feature type="region of interest" description="Disordered" evidence="1">
    <location>
        <begin position="63"/>
        <end position="85"/>
    </location>
</feature>
<accession>A0A2Z6NG83</accession>